<organism evidence="2 3">
    <name type="scientific">Rhizopogon vesiculosus</name>
    <dbReference type="NCBI Taxonomy" id="180088"/>
    <lineage>
        <taxon>Eukaryota</taxon>
        <taxon>Fungi</taxon>
        <taxon>Dikarya</taxon>
        <taxon>Basidiomycota</taxon>
        <taxon>Agaricomycotina</taxon>
        <taxon>Agaricomycetes</taxon>
        <taxon>Agaricomycetidae</taxon>
        <taxon>Boletales</taxon>
        <taxon>Suillineae</taxon>
        <taxon>Rhizopogonaceae</taxon>
        <taxon>Rhizopogon</taxon>
    </lineage>
</organism>
<evidence type="ECO:0000259" key="1">
    <source>
        <dbReference type="Pfam" id="PF20151"/>
    </source>
</evidence>
<feature type="domain" description="DUF6533" evidence="1">
    <location>
        <begin position="60"/>
        <end position="100"/>
    </location>
</feature>
<dbReference type="OrthoDB" id="2745134at2759"/>
<reference evidence="2 3" key="1">
    <citation type="submission" date="2016-03" db="EMBL/GenBank/DDBJ databases">
        <title>Comparative genomics of the ectomycorrhizal sister species Rhizopogon vinicolor and Rhizopogon vesiculosus (Basidiomycota: Boletales) reveals a divergence of the mating type B locus.</title>
        <authorList>
            <person name="Mujic A.B."/>
            <person name="Kuo A."/>
            <person name="Tritt A."/>
            <person name="Lipzen A."/>
            <person name="Chen C."/>
            <person name="Johnson J."/>
            <person name="Sharma A."/>
            <person name="Barry K."/>
            <person name="Grigoriev I.V."/>
            <person name="Spatafora J.W."/>
        </authorList>
    </citation>
    <scope>NUCLEOTIDE SEQUENCE [LARGE SCALE GENOMIC DNA]</scope>
    <source>
        <strain evidence="2 3">AM-OR11-056</strain>
    </source>
</reference>
<proteinExistence type="predicted"/>
<comment type="caution">
    <text evidence="2">The sequence shown here is derived from an EMBL/GenBank/DDBJ whole genome shotgun (WGS) entry which is preliminary data.</text>
</comment>
<sequence length="112" mass="12545">MTYSEGQNTSNGCHHKLFITTGLTYFEVHRLHPHVIFLPPPLMESIDSWATAQTRSRDLAVASAALIIYDHIITFDQEVIVVTLFWGGSRDASRVLYLSVSYVLIHTSPSSP</sequence>
<evidence type="ECO:0000313" key="2">
    <source>
        <dbReference type="EMBL" id="OJA08469.1"/>
    </source>
</evidence>
<dbReference type="InterPro" id="IPR045340">
    <property type="entry name" value="DUF6533"/>
</dbReference>
<protein>
    <recommendedName>
        <fullName evidence="1">DUF6533 domain-containing protein</fullName>
    </recommendedName>
</protein>
<dbReference type="AlphaFoldDB" id="A0A1J8PHN4"/>
<dbReference type="Pfam" id="PF20151">
    <property type="entry name" value="DUF6533"/>
    <property type="match status" value="1"/>
</dbReference>
<dbReference type="EMBL" id="LVVM01006288">
    <property type="protein sequence ID" value="OJA08469.1"/>
    <property type="molecule type" value="Genomic_DNA"/>
</dbReference>
<keyword evidence="3" id="KW-1185">Reference proteome</keyword>
<name>A0A1J8PHN4_9AGAM</name>
<accession>A0A1J8PHN4</accession>
<evidence type="ECO:0000313" key="3">
    <source>
        <dbReference type="Proteomes" id="UP000183567"/>
    </source>
</evidence>
<dbReference type="Proteomes" id="UP000183567">
    <property type="component" value="Unassembled WGS sequence"/>
</dbReference>
<gene>
    <name evidence="2" type="ORF">AZE42_02836</name>
</gene>